<dbReference type="SUPFAM" id="SSF53187">
    <property type="entry name" value="Zn-dependent exopeptidases"/>
    <property type="match status" value="1"/>
</dbReference>
<dbReference type="OrthoDB" id="1633470at2"/>
<comment type="caution">
    <text evidence="1">The sequence shown here is derived from an EMBL/GenBank/DDBJ whole genome shotgun (WGS) entry which is preliminary data.</text>
</comment>
<evidence type="ECO:0000313" key="1">
    <source>
        <dbReference type="EMBL" id="KOO47705.1"/>
    </source>
</evidence>
<accession>A0A0M0L9D7</accession>
<dbReference type="AlphaFoldDB" id="A0A0M0L9D7"/>
<dbReference type="STRING" id="284581.AMD01_06430"/>
<dbReference type="Pfam" id="PF07454">
    <property type="entry name" value="SpoIIP"/>
    <property type="match status" value="1"/>
</dbReference>
<name>A0A0M0L9D7_9BACI</name>
<organism evidence="1 2">
    <name type="scientific">Priestia koreensis</name>
    <dbReference type="NCBI Taxonomy" id="284581"/>
    <lineage>
        <taxon>Bacteria</taxon>
        <taxon>Bacillati</taxon>
        <taxon>Bacillota</taxon>
        <taxon>Bacilli</taxon>
        <taxon>Bacillales</taxon>
        <taxon>Bacillaceae</taxon>
        <taxon>Priestia</taxon>
    </lineage>
</organism>
<keyword evidence="2" id="KW-1185">Reference proteome</keyword>
<proteinExistence type="predicted"/>
<evidence type="ECO:0008006" key="3">
    <source>
        <dbReference type="Google" id="ProtNLM"/>
    </source>
</evidence>
<dbReference type="Proteomes" id="UP000037558">
    <property type="component" value="Unassembled WGS sequence"/>
</dbReference>
<evidence type="ECO:0000313" key="2">
    <source>
        <dbReference type="Proteomes" id="UP000037558"/>
    </source>
</evidence>
<dbReference type="EMBL" id="LILC01000007">
    <property type="protein sequence ID" value="KOO47705.1"/>
    <property type="molecule type" value="Genomic_DNA"/>
</dbReference>
<protein>
    <recommendedName>
        <fullName evidence="3">Stage II sporulation protein P</fullName>
    </recommendedName>
</protein>
<reference evidence="2" key="1">
    <citation type="submission" date="2015-08" db="EMBL/GenBank/DDBJ databases">
        <title>Fjat-14210 dsm16467.</title>
        <authorList>
            <person name="Liu B."/>
            <person name="Wang J."/>
            <person name="Zhu Y."/>
            <person name="Liu G."/>
            <person name="Chen Q."/>
            <person name="Chen Z."/>
            <person name="Lan J."/>
            <person name="Che J."/>
            <person name="Ge C."/>
            <person name="Shi H."/>
            <person name="Pan Z."/>
            <person name="Liu X."/>
        </authorList>
    </citation>
    <scope>NUCLEOTIDE SEQUENCE [LARGE SCALE GENOMIC DNA]</scope>
    <source>
        <strain evidence="2">DSM 16467</strain>
    </source>
</reference>
<sequence length="371" mass="41026">MKLVNLLIVFTIASFLLISLLASPLLKTDMASSTMYKFLSKYKTEAMMYVLGSENPYFLQGLDKPVKMPSLSSTALQLATNIHITDVRTLLGNELPGFSFYDSEILAGEGLHYTEFPIESAPPLDVVLKERAEVSKEVAEWNKESEKPSPGPAISGRKVYIYHTHSWESYLPLLGLTGDPNENKAVDAKTNISSLGNLLAKKLNANGIGTINDQTNVGTKLNEKKWGTSKAYAVSREMVQEAMAKNKSLDFFLDFHRDALRKKSTTTTVNGKSYAQIVFVVGEENPNFEKNKQFANDLHKRLEEKYPGVSKGVLGKKGKKVNGIYNQDLSPNSIVVELGGVDNTAAELQNTIDAFADIFSDYFFKAEKVNG</sequence>
<dbReference type="PATRIC" id="fig|284581.3.peg.4689"/>
<gene>
    <name evidence="1" type="ORF">AMD01_06430</name>
</gene>
<dbReference type="InterPro" id="IPR010897">
    <property type="entry name" value="Spore_II_P"/>
</dbReference>
<dbReference type="NCBIfam" id="TIGR02867">
    <property type="entry name" value="spore_II_P"/>
    <property type="match status" value="1"/>
</dbReference>